<dbReference type="EMBL" id="JAIWYP010000118">
    <property type="protein sequence ID" value="KAH3689464.1"/>
    <property type="molecule type" value="Genomic_DNA"/>
</dbReference>
<organism evidence="1 2">
    <name type="scientific">Dreissena polymorpha</name>
    <name type="common">Zebra mussel</name>
    <name type="synonym">Mytilus polymorpha</name>
    <dbReference type="NCBI Taxonomy" id="45954"/>
    <lineage>
        <taxon>Eukaryota</taxon>
        <taxon>Metazoa</taxon>
        <taxon>Spiralia</taxon>
        <taxon>Lophotrochozoa</taxon>
        <taxon>Mollusca</taxon>
        <taxon>Bivalvia</taxon>
        <taxon>Autobranchia</taxon>
        <taxon>Heteroconchia</taxon>
        <taxon>Euheterodonta</taxon>
        <taxon>Imparidentia</taxon>
        <taxon>Neoheterodontei</taxon>
        <taxon>Myida</taxon>
        <taxon>Dreissenoidea</taxon>
        <taxon>Dreissenidae</taxon>
        <taxon>Dreissena</taxon>
    </lineage>
</organism>
<reference evidence="1" key="1">
    <citation type="journal article" date="2019" name="bioRxiv">
        <title>The Genome of the Zebra Mussel, Dreissena polymorpha: A Resource for Invasive Species Research.</title>
        <authorList>
            <person name="McCartney M.A."/>
            <person name="Auch B."/>
            <person name="Kono T."/>
            <person name="Mallez S."/>
            <person name="Zhang Y."/>
            <person name="Obille A."/>
            <person name="Becker A."/>
            <person name="Abrahante J.E."/>
            <person name="Garbe J."/>
            <person name="Badalamenti J.P."/>
            <person name="Herman A."/>
            <person name="Mangelson H."/>
            <person name="Liachko I."/>
            <person name="Sullivan S."/>
            <person name="Sone E.D."/>
            <person name="Koren S."/>
            <person name="Silverstein K.A.T."/>
            <person name="Beckman K.B."/>
            <person name="Gohl D.M."/>
        </authorList>
    </citation>
    <scope>NUCLEOTIDE SEQUENCE</scope>
    <source>
        <strain evidence="1">Duluth1</strain>
        <tissue evidence="1">Whole animal</tissue>
    </source>
</reference>
<proteinExistence type="predicted"/>
<dbReference type="AlphaFoldDB" id="A0A9D3XVU7"/>
<name>A0A9D3XVU7_DREPO</name>
<evidence type="ECO:0000313" key="1">
    <source>
        <dbReference type="EMBL" id="KAH3689464.1"/>
    </source>
</evidence>
<gene>
    <name evidence="1" type="ORF">DPMN_194465</name>
</gene>
<protein>
    <submittedName>
        <fullName evidence="1">Uncharacterized protein</fullName>
    </submittedName>
</protein>
<sequence length="74" mass="8100">MTPERNLMKACALQDALQSKLVADISEMLAEGHKVIMRLPIIRMAVARIGFAVQQDKDRAGEAAAVGDEQKFAM</sequence>
<dbReference type="Proteomes" id="UP000828390">
    <property type="component" value="Unassembled WGS sequence"/>
</dbReference>
<accession>A0A9D3XVU7</accession>
<keyword evidence="2" id="KW-1185">Reference proteome</keyword>
<comment type="caution">
    <text evidence="1">The sequence shown here is derived from an EMBL/GenBank/DDBJ whole genome shotgun (WGS) entry which is preliminary data.</text>
</comment>
<reference evidence="1" key="2">
    <citation type="submission" date="2020-11" db="EMBL/GenBank/DDBJ databases">
        <authorList>
            <person name="McCartney M.A."/>
            <person name="Auch B."/>
            <person name="Kono T."/>
            <person name="Mallez S."/>
            <person name="Becker A."/>
            <person name="Gohl D.M."/>
            <person name="Silverstein K.A.T."/>
            <person name="Koren S."/>
            <person name="Bechman K.B."/>
            <person name="Herman A."/>
            <person name="Abrahante J.E."/>
            <person name="Garbe J."/>
        </authorList>
    </citation>
    <scope>NUCLEOTIDE SEQUENCE</scope>
    <source>
        <strain evidence="1">Duluth1</strain>
        <tissue evidence="1">Whole animal</tissue>
    </source>
</reference>
<evidence type="ECO:0000313" key="2">
    <source>
        <dbReference type="Proteomes" id="UP000828390"/>
    </source>
</evidence>